<gene>
    <name evidence="1" type="ORF">pdam_00001497</name>
</gene>
<dbReference type="AlphaFoldDB" id="A0A3M6U5F6"/>
<feature type="non-terminal residue" evidence="1">
    <location>
        <position position="328"/>
    </location>
</feature>
<reference evidence="1 2" key="1">
    <citation type="journal article" date="2018" name="Sci. Rep.">
        <title>Comparative analysis of the Pocillopora damicornis genome highlights role of immune system in coral evolution.</title>
        <authorList>
            <person name="Cunning R."/>
            <person name="Bay R.A."/>
            <person name="Gillette P."/>
            <person name="Baker A.C."/>
            <person name="Traylor-Knowles N."/>
        </authorList>
    </citation>
    <scope>NUCLEOTIDE SEQUENCE [LARGE SCALE GENOMIC DNA]</scope>
    <source>
        <strain evidence="1">RSMAS</strain>
        <tissue evidence="1">Whole animal</tissue>
    </source>
</reference>
<evidence type="ECO:0000313" key="1">
    <source>
        <dbReference type="EMBL" id="RMX48817.1"/>
    </source>
</evidence>
<dbReference type="EMBL" id="RCHS01002239">
    <property type="protein sequence ID" value="RMX48817.1"/>
    <property type="molecule type" value="Genomic_DNA"/>
</dbReference>
<keyword evidence="2" id="KW-1185">Reference proteome</keyword>
<evidence type="ECO:0000313" key="2">
    <source>
        <dbReference type="Proteomes" id="UP000275408"/>
    </source>
</evidence>
<organism evidence="1 2">
    <name type="scientific">Pocillopora damicornis</name>
    <name type="common">Cauliflower coral</name>
    <name type="synonym">Millepora damicornis</name>
    <dbReference type="NCBI Taxonomy" id="46731"/>
    <lineage>
        <taxon>Eukaryota</taxon>
        <taxon>Metazoa</taxon>
        <taxon>Cnidaria</taxon>
        <taxon>Anthozoa</taxon>
        <taxon>Hexacorallia</taxon>
        <taxon>Scleractinia</taxon>
        <taxon>Astrocoeniina</taxon>
        <taxon>Pocilloporidae</taxon>
        <taxon>Pocillopora</taxon>
    </lineage>
</organism>
<sequence>MKRWQNKTTPLRRRTIKEHWKKISSDPRDNPRQFFGTFVTSKGKNDKVDISLDIQGKVQQDQQLVAVEFTNYFSTVADNIEGSKVANLADVESGNHSSVKVIGSRKDVVSAIQIIDPHKAAGHDVIPPGILKLAWKQALDQEKTVGILSMLSVCTDNDQLYYAHKDPEQVAIGINKDGKQTSSWYSNNYLLGNLSKYQVMVVSKGTPQLAGEIADSCNVISKDELKSQGVTIDRNLHFTEHISAPCKKVSLGVGVLMRMWKLIPVEAQSRIFQAATSPYCGLVWHFCRSFNSRKLERVIERGLRAVYCDFSSPYGELLAKAHLTSLYK</sequence>
<dbReference type="Proteomes" id="UP000275408">
    <property type="component" value="Unassembled WGS sequence"/>
</dbReference>
<proteinExistence type="predicted"/>
<accession>A0A3M6U5F6</accession>
<protein>
    <submittedName>
        <fullName evidence="1">Uncharacterized protein</fullName>
    </submittedName>
</protein>
<name>A0A3M6U5F6_POCDA</name>
<comment type="caution">
    <text evidence="1">The sequence shown here is derived from an EMBL/GenBank/DDBJ whole genome shotgun (WGS) entry which is preliminary data.</text>
</comment>